<sequence length="112" mass="12195">MPDFVGLATCGALEAWAARNAFKLFKYILCYELQRMSVLSPTFVTHWKEANSAGSVSCVPPCCARHSRATQPHVVPSVQQLGTSSTLPDASEAIETDFIENITVLTPVEPIQ</sequence>
<dbReference type="VEuPathDB" id="ToxoDB:ETH_00019360"/>
<organism evidence="1 2">
    <name type="scientific">Eimeria tenella</name>
    <name type="common">Coccidian parasite</name>
    <dbReference type="NCBI Taxonomy" id="5802"/>
    <lineage>
        <taxon>Eukaryota</taxon>
        <taxon>Sar</taxon>
        <taxon>Alveolata</taxon>
        <taxon>Apicomplexa</taxon>
        <taxon>Conoidasida</taxon>
        <taxon>Coccidia</taxon>
        <taxon>Eucoccidiorida</taxon>
        <taxon>Eimeriorina</taxon>
        <taxon>Eimeriidae</taxon>
        <taxon>Eimeria</taxon>
    </lineage>
</organism>
<accession>U6KR65</accession>
<dbReference type="RefSeq" id="XP_013231186.1">
    <property type="nucleotide sequence ID" value="XM_013375732.1"/>
</dbReference>
<name>U6KR65_EIMTE</name>
<evidence type="ECO:0000313" key="1">
    <source>
        <dbReference type="EMBL" id="CDJ40436.1"/>
    </source>
</evidence>
<gene>
    <name evidence="1" type="ORF">ETH_00019360</name>
</gene>
<keyword evidence="2" id="KW-1185">Reference proteome</keyword>
<proteinExistence type="predicted"/>
<evidence type="ECO:0000313" key="2">
    <source>
        <dbReference type="Proteomes" id="UP000030747"/>
    </source>
</evidence>
<dbReference type="AlphaFoldDB" id="U6KR65"/>
<dbReference type="OrthoDB" id="10390240at2759"/>
<dbReference type="Proteomes" id="UP000030747">
    <property type="component" value="Unassembled WGS sequence"/>
</dbReference>
<dbReference type="GeneID" id="25253001"/>
<protein>
    <submittedName>
        <fullName evidence="1">Uncharacterized protein</fullName>
    </submittedName>
</protein>
<reference evidence="1" key="2">
    <citation type="submission" date="2013-10" db="EMBL/GenBank/DDBJ databases">
        <authorList>
            <person name="Aslett M."/>
        </authorList>
    </citation>
    <scope>NUCLEOTIDE SEQUENCE [LARGE SCALE GENOMIC DNA]</scope>
    <source>
        <strain evidence="1">Houghton</strain>
    </source>
</reference>
<dbReference type="EMBL" id="HG675163">
    <property type="protein sequence ID" value="CDJ40436.1"/>
    <property type="molecule type" value="Genomic_DNA"/>
</dbReference>
<reference evidence="1" key="1">
    <citation type="submission" date="2013-10" db="EMBL/GenBank/DDBJ databases">
        <title>Genomic analysis of the causative agents of coccidiosis in chickens.</title>
        <authorList>
            <person name="Reid A.J."/>
            <person name="Blake D."/>
            <person name="Billington K."/>
            <person name="Browne H."/>
            <person name="Dunn M."/>
            <person name="Hung S."/>
            <person name="Kawahara F."/>
            <person name="Miranda-Saavedra D."/>
            <person name="Mourier T."/>
            <person name="Nagra H."/>
            <person name="Otto T.D."/>
            <person name="Rawlings N."/>
            <person name="Sanchez A."/>
            <person name="Sanders M."/>
            <person name="Subramaniam C."/>
            <person name="Tay Y."/>
            <person name="Dear P."/>
            <person name="Doerig C."/>
            <person name="Gruber A."/>
            <person name="Parkinson J."/>
            <person name="Shirley M."/>
            <person name="Wan K.L."/>
            <person name="Berriman M."/>
            <person name="Tomley F."/>
            <person name="Pain A."/>
        </authorList>
    </citation>
    <scope>NUCLEOTIDE SEQUENCE [LARGE SCALE GENOMIC DNA]</scope>
    <source>
        <strain evidence="1">Houghton</strain>
    </source>
</reference>